<keyword evidence="2" id="KW-1185">Reference proteome</keyword>
<name>A0ACC3C355_PYRYE</name>
<evidence type="ECO:0000313" key="2">
    <source>
        <dbReference type="Proteomes" id="UP000798662"/>
    </source>
</evidence>
<reference evidence="1" key="1">
    <citation type="submission" date="2019-11" db="EMBL/GenBank/DDBJ databases">
        <title>Nori genome reveals adaptations in red seaweeds to the harsh intertidal environment.</title>
        <authorList>
            <person name="Wang D."/>
            <person name="Mao Y."/>
        </authorList>
    </citation>
    <scope>NUCLEOTIDE SEQUENCE</scope>
    <source>
        <tissue evidence="1">Gametophyte</tissue>
    </source>
</reference>
<proteinExistence type="predicted"/>
<comment type="caution">
    <text evidence="1">The sequence shown here is derived from an EMBL/GenBank/DDBJ whole genome shotgun (WGS) entry which is preliminary data.</text>
</comment>
<evidence type="ECO:0000313" key="1">
    <source>
        <dbReference type="EMBL" id="KAK1864213.1"/>
    </source>
</evidence>
<accession>A0ACC3C355</accession>
<protein>
    <submittedName>
        <fullName evidence="1">Uncharacterized protein</fullName>
    </submittedName>
</protein>
<dbReference type="EMBL" id="CM020619">
    <property type="protein sequence ID" value="KAK1864213.1"/>
    <property type="molecule type" value="Genomic_DNA"/>
</dbReference>
<dbReference type="Proteomes" id="UP000798662">
    <property type="component" value="Chromosome 2"/>
</dbReference>
<sequence length="934" mass="101489">MEEELRQTVVDRAAAQAALDKASNDLCDASSSVKQVLNDLKVTSLANEEKLDLQEDKMFHMEQKAILRKAVTEERKKEQDLRATEVKQKAAVKAMLEHLLQMRLRVAGARPGPSPLSKLSSEQIILRLRHFIEPSPAFESGLLRRIFGRNLTAELINGLFKTRTETRATGYIAGSPGRGKTLLLLLLLLSTLPKYEILLSELSDEVRAWWKGLPVYSLSLNGRTKASGSDHVLAAINPLLPVLVRIIYTESYTVGNLLFSDFQKDVLQLLKRKELSFEEVKTCATGLVRARLQPSMSSAQMSAVMLVDELARLSLEGLSKEDVESLNKDLQELNDAAATQRPGVKATVFTVRMTPNAIEPKIVEGKQPAWAPMASAELVKTSAEQIEAVTVDTKVAAATPVRADQVDADTSNKAADVIVLPEDSALRTAEAVRKACCDWCEELLIRPVMTSFTNRFMQRQGGFKTGSGSTVIEAVTIPLLPAQPLEEELVRRFNDSGVRLQATSAVGQRTVLPVETVAKHMVLVSLGHPRALQTLYGAVDRARDGDNFLDKLLAALKPEALSVAAESVRILASYPLVLAAGLLGFDVPTTGFAADDLSFDTVFGKAALVQRSPEGPTVILSFFFAALEQRLTLDMQDVVAAKAVMPSSTLKLSDGPSVDGGGAVSTPIPFADVVNPTNDCRGADAGLFDACLYVRRSLLNGNAPIAWESVLLWFAVATSRARALLTRYESSVLRGDPPPYRAQTVAMLYPACERLTGPAPWLHTAYVDASIAREGVKFFSTIPQLLEDVSQDELLRFIWRPKSSTFPGIDGIMFFRCVVGVQGGPEEGTLVAVAEQHKFGDKLVPGTDLMTPCTRLAKLFGEDLWKLWQARTAFVLIARSTAPDGLNVRSCNPPLAVDSTIVIDGDGLAGVYGSAFSTLAVCAESLFGTQILMR</sequence>
<organism evidence="1 2">
    <name type="scientific">Pyropia yezoensis</name>
    <name type="common">Susabi-nori</name>
    <name type="synonym">Porphyra yezoensis</name>
    <dbReference type="NCBI Taxonomy" id="2788"/>
    <lineage>
        <taxon>Eukaryota</taxon>
        <taxon>Rhodophyta</taxon>
        <taxon>Bangiophyceae</taxon>
        <taxon>Bangiales</taxon>
        <taxon>Bangiaceae</taxon>
        <taxon>Pyropia</taxon>
    </lineage>
</organism>
<gene>
    <name evidence="1" type="ORF">I4F81_006763</name>
</gene>